<name>A0ABD0JAA2_9CAEN</name>
<dbReference type="Proteomes" id="UP001519460">
    <property type="component" value="Unassembled WGS sequence"/>
</dbReference>
<sequence>MELIKPPLTVLLTRHHRNHSPRRNKDNAVKFPLSSSRNMVHVALSGTSSPWICRVKCACFIVSLQYTAASSSKDNRVADQIYDNARAHVSNKLLV</sequence>
<evidence type="ECO:0000313" key="1">
    <source>
        <dbReference type="EMBL" id="KAK7467761.1"/>
    </source>
</evidence>
<keyword evidence="2" id="KW-1185">Reference proteome</keyword>
<dbReference type="EMBL" id="JACVVK020000540">
    <property type="protein sequence ID" value="KAK7467761.1"/>
    <property type="molecule type" value="Genomic_DNA"/>
</dbReference>
<dbReference type="AlphaFoldDB" id="A0ABD0JAA2"/>
<accession>A0ABD0JAA2</accession>
<proteinExistence type="predicted"/>
<organism evidence="1 2">
    <name type="scientific">Batillaria attramentaria</name>
    <dbReference type="NCBI Taxonomy" id="370345"/>
    <lineage>
        <taxon>Eukaryota</taxon>
        <taxon>Metazoa</taxon>
        <taxon>Spiralia</taxon>
        <taxon>Lophotrochozoa</taxon>
        <taxon>Mollusca</taxon>
        <taxon>Gastropoda</taxon>
        <taxon>Caenogastropoda</taxon>
        <taxon>Sorbeoconcha</taxon>
        <taxon>Cerithioidea</taxon>
        <taxon>Batillariidae</taxon>
        <taxon>Batillaria</taxon>
    </lineage>
</organism>
<evidence type="ECO:0000313" key="2">
    <source>
        <dbReference type="Proteomes" id="UP001519460"/>
    </source>
</evidence>
<reference evidence="1 2" key="1">
    <citation type="journal article" date="2023" name="Sci. Data">
        <title>Genome assembly of the Korean intertidal mud-creeper Batillaria attramentaria.</title>
        <authorList>
            <person name="Patra A.K."/>
            <person name="Ho P.T."/>
            <person name="Jun S."/>
            <person name="Lee S.J."/>
            <person name="Kim Y."/>
            <person name="Won Y.J."/>
        </authorList>
    </citation>
    <scope>NUCLEOTIDE SEQUENCE [LARGE SCALE GENOMIC DNA]</scope>
    <source>
        <strain evidence="1">Wonlab-2016</strain>
    </source>
</reference>
<gene>
    <name evidence="1" type="ORF">BaRGS_00036998</name>
</gene>
<protein>
    <submittedName>
        <fullName evidence="1">Uncharacterized protein</fullName>
    </submittedName>
</protein>
<comment type="caution">
    <text evidence="1">The sequence shown here is derived from an EMBL/GenBank/DDBJ whole genome shotgun (WGS) entry which is preliminary data.</text>
</comment>